<dbReference type="RefSeq" id="WP_134519879.1">
    <property type="nucleotide sequence ID" value="NZ_SOHE01000053.1"/>
</dbReference>
<evidence type="ECO:0008006" key="3">
    <source>
        <dbReference type="Google" id="ProtNLM"/>
    </source>
</evidence>
<evidence type="ECO:0000313" key="1">
    <source>
        <dbReference type="EMBL" id="TFD48853.1"/>
    </source>
</evidence>
<reference evidence="1 2" key="1">
    <citation type="submission" date="2019-03" db="EMBL/GenBank/DDBJ databases">
        <title>Genomics of glacier-inhabiting Cryobacterium strains.</title>
        <authorList>
            <person name="Liu Q."/>
            <person name="Xin Y.-H."/>
        </authorList>
    </citation>
    <scope>NUCLEOTIDE SEQUENCE [LARGE SCALE GENOMIC DNA]</scope>
    <source>
        <strain evidence="1 2">Hh14</strain>
    </source>
</reference>
<dbReference type="Proteomes" id="UP000297447">
    <property type="component" value="Unassembled WGS sequence"/>
</dbReference>
<dbReference type="AlphaFoldDB" id="A0A4R8ZY95"/>
<keyword evidence="2" id="KW-1185">Reference proteome</keyword>
<comment type="caution">
    <text evidence="1">The sequence shown here is derived from an EMBL/GenBank/DDBJ whole genome shotgun (WGS) entry which is preliminary data.</text>
</comment>
<organism evidence="1 2">
    <name type="scientific">Cryobacterium frigoriphilum</name>
    <dbReference type="NCBI Taxonomy" id="1259150"/>
    <lineage>
        <taxon>Bacteria</taxon>
        <taxon>Bacillati</taxon>
        <taxon>Actinomycetota</taxon>
        <taxon>Actinomycetes</taxon>
        <taxon>Micrococcales</taxon>
        <taxon>Microbacteriaceae</taxon>
        <taxon>Cryobacterium</taxon>
    </lineage>
</organism>
<dbReference type="Gene3D" id="3.40.50.300">
    <property type="entry name" value="P-loop containing nucleotide triphosphate hydrolases"/>
    <property type="match status" value="1"/>
</dbReference>
<dbReference type="OrthoDB" id="572586at2"/>
<name>A0A4R8ZY95_9MICO</name>
<dbReference type="SUPFAM" id="SSF52540">
    <property type="entry name" value="P-loop containing nucleoside triphosphate hydrolases"/>
    <property type="match status" value="1"/>
</dbReference>
<accession>A0A4R8ZY95</accession>
<protein>
    <recommendedName>
        <fullName evidence="3">Uridine kinase</fullName>
    </recommendedName>
</protein>
<proteinExistence type="predicted"/>
<sequence length="204" mass="23011">MKLVSTPRTDFLRTLAAEIMHNYGRGRTIIAVDGTDASGRVEFADQLAEVLRETDRHVFRASMRFFQRARNEQDSSEPDPQLRLYRSGSDDSALRRVLVEPFRMGGSAGFVLEQRDPESGEWIQPTWRTAPHDAVLILDGDYLNRPDVHDLWSYSVLLETDTARAQQSLAEAAYLAEVAPRDTVTAVVDTTDAAAPLRRFLDRC</sequence>
<evidence type="ECO:0000313" key="2">
    <source>
        <dbReference type="Proteomes" id="UP000297447"/>
    </source>
</evidence>
<dbReference type="EMBL" id="SOHE01000053">
    <property type="protein sequence ID" value="TFD48853.1"/>
    <property type="molecule type" value="Genomic_DNA"/>
</dbReference>
<dbReference type="InterPro" id="IPR027417">
    <property type="entry name" value="P-loop_NTPase"/>
</dbReference>
<gene>
    <name evidence="1" type="ORF">E3T55_12420</name>
</gene>